<keyword evidence="8" id="KW-1185">Reference proteome</keyword>
<dbReference type="InterPro" id="IPR051446">
    <property type="entry name" value="HTH_trans_reg/aminotransferase"/>
</dbReference>
<dbReference type="InterPro" id="IPR015422">
    <property type="entry name" value="PyrdxlP-dep_Trfase_small"/>
</dbReference>
<dbReference type="InterPro" id="IPR000524">
    <property type="entry name" value="Tscrpt_reg_HTH_GntR"/>
</dbReference>
<dbReference type="Proteomes" id="UP001519308">
    <property type="component" value="Unassembled WGS sequence"/>
</dbReference>
<dbReference type="SUPFAM" id="SSF53383">
    <property type="entry name" value="PLP-dependent transferases"/>
    <property type="match status" value="1"/>
</dbReference>
<dbReference type="PROSITE" id="PS50949">
    <property type="entry name" value="HTH_GNTR"/>
    <property type="match status" value="1"/>
</dbReference>
<gene>
    <name evidence="7" type="ORF">J2Z44_000283</name>
</gene>
<name>A0ABS4JY83_9CLOT</name>
<dbReference type="InterPro" id="IPR004839">
    <property type="entry name" value="Aminotransferase_I/II_large"/>
</dbReference>
<dbReference type="SUPFAM" id="SSF46785">
    <property type="entry name" value="Winged helix' DNA-binding domain"/>
    <property type="match status" value="1"/>
</dbReference>
<organism evidence="7 8">
    <name type="scientific">Clostridium punense</name>
    <dbReference type="NCBI Taxonomy" id="1054297"/>
    <lineage>
        <taxon>Bacteria</taxon>
        <taxon>Bacillati</taxon>
        <taxon>Bacillota</taxon>
        <taxon>Clostridia</taxon>
        <taxon>Eubacteriales</taxon>
        <taxon>Clostridiaceae</taxon>
        <taxon>Clostridium</taxon>
    </lineage>
</organism>
<dbReference type="Pfam" id="PF00392">
    <property type="entry name" value="GntR"/>
    <property type="match status" value="1"/>
</dbReference>
<evidence type="ECO:0000259" key="6">
    <source>
        <dbReference type="PROSITE" id="PS50949"/>
    </source>
</evidence>
<evidence type="ECO:0000313" key="7">
    <source>
        <dbReference type="EMBL" id="MBP2020499.1"/>
    </source>
</evidence>
<dbReference type="Gene3D" id="3.40.640.10">
    <property type="entry name" value="Type I PLP-dependent aspartate aminotransferase-like (Major domain)"/>
    <property type="match status" value="1"/>
</dbReference>
<evidence type="ECO:0000256" key="5">
    <source>
        <dbReference type="ARBA" id="ARBA00023163"/>
    </source>
</evidence>
<dbReference type="InterPro" id="IPR015424">
    <property type="entry name" value="PyrdxlP-dep_Trfase"/>
</dbReference>
<keyword evidence="3" id="KW-0805">Transcription regulation</keyword>
<dbReference type="RefSeq" id="WP_021281560.1">
    <property type="nucleotide sequence ID" value="NZ_JAGGLL010000002.1"/>
</dbReference>
<comment type="caution">
    <text evidence="7">The sequence shown here is derived from an EMBL/GenBank/DDBJ whole genome shotgun (WGS) entry which is preliminary data.</text>
</comment>
<dbReference type="Pfam" id="PF00155">
    <property type="entry name" value="Aminotran_1_2"/>
    <property type="match status" value="1"/>
</dbReference>
<comment type="similarity">
    <text evidence="1">In the C-terminal section; belongs to the class-I pyridoxal-phosphate-dependent aminotransferase family.</text>
</comment>
<keyword evidence="2" id="KW-0663">Pyridoxal phosphate</keyword>
<dbReference type="EMBL" id="JAGGLL010000002">
    <property type="protein sequence ID" value="MBP2020499.1"/>
    <property type="molecule type" value="Genomic_DNA"/>
</dbReference>
<dbReference type="Gene3D" id="3.90.1150.10">
    <property type="entry name" value="Aspartate Aminotransferase, domain 1"/>
    <property type="match status" value="1"/>
</dbReference>
<dbReference type="PANTHER" id="PTHR46577">
    <property type="entry name" value="HTH-TYPE TRANSCRIPTIONAL REGULATORY PROTEIN GABR"/>
    <property type="match status" value="1"/>
</dbReference>
<protein>
    <submittedName>
        <fullName evidence="7">DNA-binding transcriptional MocR family regulator</fullName>
    </submittedName>
</protein>
<accession>A0ABS4JY83</accession>
<evidence type="ECO:0000256" key="1">
    <source>
        <dbReference type="ARBA" id="ARBA00005384"/>
    </source>
</evidence>
<evidence type="ECO:0000313" key="8">
    <source>
        <dbReference type="Proteomes" id="UP001519308"/>
    </source>
</evidence>
<feature type="domain" description="HTH gntR-type" evidence="6">
    <location>
        <begin position="14"/>
        <end position="82"/>
    </location>
</feature>
<sequence>MVNVSIQLNKDITTPMYLQLSSSIGNLIKSGKIKPKEKLPPIRKLANDLGVNNVTVVNAYKQLEANGYIKAIKGSGYYVLNLEDKPTEKASSMTNLEEDEFLEHEDIKLMSNGQIEISSNTINFASTTPDPSIFPIEAFKNCLNEVLDRDKGYAFGYQESNGFEPLRESLCSFLEVYTNITVKKEYIQIVSGAQQGIDIIGKTLLNPGDYVITENPTYTGAVSVFKSRGAQIVGVPINESGIDLKVLERQIIRYNPKLIYVMTRFQSPTTISYSKENLQGLLKLSEKYGVYLVEDDSLAGLSFENFDESPSLKSLDTKDKVIYIKSFSKLLMPGLRIGFIISPENLSSELLKAKHSTDISSSGLIQRALHLYFEKGHWEDHINYMKDIYKEKYEAMLKYLNELKKYGINFTEPKGGLNFWITLPQGVEATKLYLECVKEDVLIVPCKIFYVNNYRNNDNTIRLSYAATNLEEIKAGMKVLEYSIIKLLNKSKSRTYMSPMI</sequence>
<dbReference type="PANTHER" id="PTHR46577:SF1">
    <property type="entry name" value="HTH-TYPE TRANSCRIPTIONAL REGULATORY PROTEIN GABR"/>
    <property type="match status" value="1"/>
</dbReference>
<dbReference type="Gene3D" id="1.10.10.10">
    <property type="entry name" value="Winged helix-like DNA-binding domain superfamily/Winged helix DNA-binding domain"/>
    <property type="match status" value="1"/>
</dbReference>
<dbReference type="GO" id="GO:0003677">
    <property type="term" value="F:DNA binding"/>
    <property type="evidence" value="ECO:0007669"/>
    <property type="project" value="UniProtKB-KW"/>
</dbReference>
<evidence type="ECO:0000256" key="4">
    <source>
        <dbReference type="ARBA" id="ARBA00023125"/>
    </source>
</evidence>
<dbReference type="InterPro" id="IPR036388">
    <property type="entry name" value="WH-like_DNA-bd_sf"/>
</dbReference>
<dbReference type="SMART" id="SM00345">
    <property type="entry name" value="HTH_GNTR"/>
    <property type="match status" value="1"/>
</dbReference>
<evidence type="ECO:0000256" key="3">
    <source>
        <dbReference type="ARBA" id="ARBA00023015"/>
    </source>
</evidence>
<proteinExistence type="inferred from homology"/>
<keyword evidence="5" id="KW-0804">Transcription</keyword>
<dbReference type="CDD" id="cd07377">
    <property type="entry name" value="WHTH_GntR"/>
    <property type="match status" value="1"/>
</dbReference>
<reference evidence="7 8" key="1">
    <citation type="submission" date="2021-03" db="EMBL/GenBank/DDBJ databases">
        <title>Genomic Encyclopedia of Type Strains, Phase IV (KMG-IV): sequencing the most valuable type-strain genomes for metagenomic binning, comparative biology and taxonomic classification.</title>
        <authorList>
            <person name="Goeker M."/>
        </authorList>
    </citation>
    <scope>NUCLEOTIDE SEQUENCE [LARGE SCALE GENOMIC DNA]</scope>
    <source>
        <strain evidence="7 8">DSM 28650</strain>
    </source>
</reference>
<dbReference type="InterPro" id="IPR036390">
    <property type="entry name" value="WH_DNA-bd_sf"/>
</dbReference>
<keyword evidence="4 7" id="KW-0238">DNA-binding</keyword>
<evidence type="ECO:0000256" key="2">
    <source>
        <dbReference type="ARBA" id="ARBA00022898"/>
    </source>
</evidence>
<dbReference type="InterPro" id="IPR015421">
    <property type="entry name" value="PyrdxlP-dep_Trfase_major"/>
</dbReference>
<dbReference type="CDD" id="cd00609">
    <property type="entry name" value="AAT_like"/>
    <property type="match status" value="1"/>
</dbReference>